<dbReference type="GO" id="GO:0009380">
    <property type="term" value="C:excinuclease repair complex"/>
    <property type="evidence" value="ECO:0007669"/>
    <property type="project" value="InterPro"/>
</dbReference>
<dbReference type="Pfam" id="PF01541">
    <property type="entry name" value="GIY-YIG"/>
    <property type="match status" value="1"/>
</dbReference>
<dbReference type="CDD" id="cd10434">
    <property type="entry name" value="GIY-YIG_UvrC_Cho"/>
    <property type="match status" value="1"/>
</dbReference>
<dbReference type="SUPFAM" id="SSF82771">
    <property type="entry name" value="GIY-YIG endonuclease"/>
    <property type="match status" value="1"/>
</dbReference>
<dbReference type="InterPro" id="IPR004791">
    <property type="entry name" value="UvrC"/>
</dbReference>
<feature type="domain" description="GIY-YIG" evidence="7">
    <location>
        <begin position="12"/>
        <end position="91"/>
    </location>
</feature>
<keyword evidence="4" id="KW-0267">Excision nuclease</keyword>
<feature type="non-terminal residue" evidence="9">
    <location>
        <position position="394"/>
    </location>
</feature>
<evidence type="ECO:0000259" key="8">
    <source>
        <dbReference type="PROSITE" id="PS50165"/>
    </source>
</evidence>
<dbReference type="InterPro" id="IPR047296">
    <property type="entry name" value="GIY-YIG_UvrC_Cho"/>
</dbReference>
<dbReference type="FunFam" id="3.40.1440.10:FF:000001">
    <property type="entry name" value="UvrABC system protein C"/>
    <property type="match status" value="1"/>
</dbReference>
<dbReference type="NCBIfam" id="TIGR00194">
    <property type="entry name" value="uvrC"/>
    <property type="match status" value="1"/>
</dbReference>
<dbReference type="SMART" id="SM00465">
    <property type="entry name" value="GIYc"/>
    <property type="match status" value="1"/>
</dbReference>
<dbReference type="PANTHER" id="PTHR30562">
    <property type="entry name" value="UVRC/OXIDOREDUCTASE"/>
    <property type="match status" value="1"/>
</dbReference>
<dbReference type="InterPro" id="IPR001162">
    <property type="entry name" value="UvrC_RNase_H_dom"/>
</dbReference>
<protein>
    <submittedName>
        <fullName evidence="9">Excinuclease ABC subunit C</fullName>
    </submittedName>
</protein>
<evidence type="ECO:0000256" key="1">
    <source>
        <dbReference type="ARBA" id="ARBA00022490"/>
    </source>
</evidence>
<organism evidence="9 10">
    <name type="scientific">Candidatus Schekmanbacteria bacterium RBG_16_38_10</name>
    <dbReference type="NCBI Taxonomy" id="1817879"/>
    <lineage>
        <taxon>Bacteria</taxon>
        <taxon>Candidatus Schekmaniibacteriota</taxon>
    </lineage>
</organism>
<dbReference type="Proteomes" id="UP000178797">
    <property type="component" value="Unassembled WGS sequence"/>
</dbReference>
<dbReference type="InterPro" id="IPR036876">
    <property type="entry name" value="UVR_dom_sf"/>
</dbReference>
<proteinExistence type="predicted"/>
<evidence type="ECO:0000259" key="7">
    <source>
        <dbReference type="PROSITE" id="PS50164"/>
    </source>
</evidence>
<dbReference type="Pfam" id="PF22920">
    <property type="entry name" value="UvrC_RNaseH"/>
    <property type="match status" value="1"/>
</dbReference>
<evidence type="ECO:0000313" key="10">
    <source>
        <dbReference type="Proteomes" id="UP000178797"/>
    </source>
</evidence>
<feature type="domain" description="UvrC family homology region profile" evidence="8">
    <location>
        <begin position="252"/>
        <end position="394"/>
    </location>
</feature>
<evidence type="ECO:0000256" key="4">
    <source>
        <dbReference type="ARBA" id="ARBA00022881"/>
    </source>
</evidence>
<dbReference type="PROSITE" id="PS50165">
    <property type="entry name" value="UVRC"/>
    <property type="match status" value="1"/>
</dbReference>
<evidence type="ECO:0000256" key="2">
    <source>
        <dbReference type="ARBA" id="ARBA00022763"/>
    </source>
</evidence>
<dbReference type="PANTHER" id="PTHR30562:SF1">
    <property type="entry name" value="UVRABC SYSTEM PROTEIN C"/>
    <property type="match status" value="1"/>
</dbReference>
<sequence>MEMEKKIKTAPDAPGVYLFKDKNSNIIYIGKAKSVSKRVKSYFTQKNEKPLKLHLLLKKIEDIQYITTNNELEAILLENNLIKQHKPFYNIRLKDDKTYPYLKLTIKEKFPRLLITRRIKKDGNLYYGPFTPVGAVKDNLKTLSKIFQVCTCKKPVRENSSRPCLNYQIGLCSAPCSGFISRDEYMDTVIRAKSFLEGKADDVLEYFKNKMKKSADSLMFEAAVRYRDAISSIEKMIQKQKVISLGGKNKDVIGWETHDERIVFCVMKIRGGRLVGNAEYSFESIAYIDDIDACESFLRRYYERETFIPEEIIVQKEIRDRDIIQDWLKNKRSGSAEIINPKKGKRFELIKMAHENAAISLKQYKVESADLINKLEKMKDILKLYKIPERIEGI</sequence>
<dbReference type="InterPro" id="IPR000305">
    <property type="entry name" value="GIY-YIG_endonuc"/>
</dbReference>
<keyword evidence="5" id="KW-0234">DNA repair</keyword>
<dbReference type="Gene3D" id="3.40.1440.10">
    <property type="entry name" value="GIY-YIG endonuclease"/>
    <property type="match status" value="1"/>
</dbReference>
<dbReference type="GO" id="GO:0006289">
    <property type="term" value="P:nucleotide-excision repair"/>
    <property type="evidence" value="ECO:0007669"/>
    <property type="project" value="InterPro"/>
</dbReference>
<dbReference type="GO" id="GO:0009381">
    <property type="term" value="F:excinuclease ABC activity"/>
    <property type="evidence" value="ECO:0007669"/>
    <property type="project" value="InterPro"/>
</dbReference>
<keyword evidence="2" id="KW-0227">DNA damage</keyword>
<dbReference type="SUPFAM" id="SSF46600">
    <property type="entry name" value="C-terminal UvrC-binding domain of UvrB"/>
    <property type="match status" value="1"/>
</dbReference>
<comment type="caution">
    <text evidence="9">The sequence shown here is derived from an EMBL/GenBank/DDBJ whole genome shotgun (WGS) entry which is preliminary data.</text>
</comment>
<evidence type="ECO:0000259" key="6">
    <source>
        <dbReference type="PROSITE" id="PS50151"/>
    </source>
</evidence>
<reference evidence="9 10" key="1">
    <citation type="journal article" date="2016" name="Nat. Commun.">
        <title>Thousands of microbial genomes shed light on interconnected biogeochemical processes in an aquifer system.</title>
        <authorList>
            <person name="Anantharaman K."/>
            <person name="Brown C.T."/>
            <person name="Hug L.A."/>
            <person name="Sharon I."/>
            <person name="Castelle C.J."/>
            <person name="Probst A.J."/>
            <person name="Thomas B.C."/>
            <person name="Singh A."/>
            <person name="Wilkins M.J."/>
            <person name="Karaoz U."/>
            <person name="Brodie E.L."/>
            <person name="Williams K.H."/>
            <person name="Hubbard S.S."/>
            <person name="Banfield J.F."/>
        </authorList>
    </citation>
    <scope>NUCLEOTIDE SEQUENCE [LARGE SCALE GENOMIC DNA]</scope>
</reference>
<keyword evidence="3" id="KW-0228">DNA excision</keyword>
<keyword evidence="1" id="KW-0963">Cytoplasm</keyword>
<gene>
    <name evidence="9" type="ORF">A2W05_06860</name>
</gene>
<dbReference type="InterPro" id="IPR001943">
    <property type="entry name" value="UVR_dom"/>
</dbReference>
<evidence type="ECO:0000313" key="9">
    <source>
        <dbReference type="EMBL" id="OGL45010.1"/>
    </source>
</evidence>
<evidence type="ECO:0000256" key="5">
    <source>
        <dbReference type="ARBA" id="ARBA00023204"/>
    </source>
</evidence>
<accession>A0A1F7RUF8</accession>
<dbReference type="EMBL" id="MGDE01000156">
    <property type="protein sequence ID" value="OGL45010.1"/>
    <property type="molecule type" value="Genomic_DNA"/>
</dbReference>
<dbReference type="PROSITE" id="PS50164">
    <property type="entry name" value="GIY_YIG"/>
    <property type="match status" value="1"/>
</dbReference>
<name>A0A1F7RUF8_9BACT</name>
<dbReference type="AlphaFoldDB" id="A0A1F7RUF8"/>
<dbReference type="InterPro" id="IPR050066">
    <property type="entry name" value="UvrABC_protein_C"/>
</dbReference>
<dbReference type="PROSITE" id="PS50151">
    <property type="entry name" value="UVR"/>
    <property type="match status" value="1"/>
</dbReference>
<dbReference type="InterPro" id="IPR035901">
    <property type="entry name" value="GIY-YIG_endonuc_sf"/>
</dbReference>
<evidence type="ECO:0000256" key="3">
    <source>
        <dbReference type="ARBA" id="ARBA00022769"/>
    </source>
</evidence>
<feature type="domain" description="UVR" evidence="6">
    <location>
        <begin position="201"/>
        <end position="236"/>
    </location>
</feature>